<dbReference type="EMBL" id="MHNN01000018">
    <property type="protein sequence ID" value="OGZ45961.1"/>
    <property type="molecule type" value="Genomic_DNA"/>
</dbReference>
<accession>A0A1G2G7T3</accession>
<dbReference type="Proteomes" id="UP000176576">
    <property type="component" value="Unassembled WGS sequence"/>
</dbReference>
<dbReference type="STRING" id="1802117.A3J54_03080"/>
<proteinExistence type="predicted"/>
<sequence>MAEYVTKQEIGDLLSEQTKVILGAMDERFQKVDEQFQKVDERSGRIEGKLQVMDGRIGDLEARMDIFDKKLDRLTTTLDNFLKRLTDREDELTFLRADIDQIKAVLKEKLGVEILVQGKK</sequence>
<dbReference type="AlphaFoldDB" id="A0A1G2G7T3"/>
<reference evidence="1 2" key="1">
    <citation type="journal article" date="2016" name="Nat. Commun.">
        <title>Thousands of microbial genomes shed light on interconnected biogeochemical processes in an aquifer system.</title>
        <authorList>
            <person name="Anantharaman K."/>
            <person name="Brown C.T."/>
            <person name="Hug L.A."/>
            <person name="Sharon I."/>
            <person name="Castelle C.J."/>
            <person name="Probst A.J."/>
            <person name="Thomas B.C."/>
            <person name="Singh A."/>
            <person name="Wilkins M.J."/>
            <person name="Karaoz U."/>
            <person name="Brodie E.L."/>
            <person name="Williams K.H."/>
            <person name="Hubbard S.S."/>
            <person name="Banfield J.F."/>
        </authorList>
    </citation>
    <scope>NUCLEOTIDE SEQUENCE [LARGE SCALE GENOMIC DNA]</scope>
</reference>
<name>A0A1G2G7T3_9BACT</name>
<evidence type="ECO:0000313" key="2">
    <source>
        <dbReference type="Proteomes" id="UP000176576"/>
    </source>
</evidence>
<protein>
    <recommendedName>
        <fullName evidence="3">t-SNARE coiled-coil homology domain-containing protein</fullName>
    </recommendedName>
</protein>
<organism evidence="1 2">
    <name type="scientific">Candidatus Ryanbacteria bacterium RIFCSPHIGHO2_02_FULL_45_13b</name>
    <dbReference type="NCBI Taxonomy" id="1802117"/>
    <lineage>
        <taxon>Bacteria</taxon>
        <taxon>Candidatus Ryaniibacteriota</taxon>
    </lineage>
</organism>
<evidence type="ECO:0000313" key="1">
    <source>
        <dbReference type="EMBL" id="OGZ45961.1"/>
    </source>
</evidence>
<evidence type="ECO:0008006" key="3">
    <source>
        <dbReference type="Google" id="ProtNLM"/>
    </source>
</evidence>
<dbReference type="SUPFAM" id="SSF57997">
    <property type="entry name" value="Tropomyosin"/>
    <property type="match status" value="1"/>
</dbReference>
<gene>
    <name evidence="1" type="ORF">A3J54_03080</name>
</gene>
<comment type="caution">
    <text evidence="1">The sequence shown here is derived from an EMBL/GenBank/DDBJ whole genome shotgun (WGS) entry which is preliminary data.</text>
</comment>
<dbReference type="Gene3D" id="3.90.20.10">
    <property type="match status" value="1"/>
</dbReference>